<accession>A0ABN9PH33</accession>
<dbReference type="EMBL" id="CAUYUJ010000658">
    <property type="protein sequence ID" value="CAK0791793.1"/>
    <property type="molecule type" value="Genomic_DNA"/>
</dbReference>
<gene>
    <name evidence="4" type="ORF">PCOR1329_LOCUS2592</name>
</gene>
<evidence type="ECO:0000313" key="5">
    <source>
        <dbReference type="Proteomes" id="UP001189429"/>
    </source>
</evidence>
<sequence length="640" mass="72564">SRYGPRGAQHGGEGAIMIFQRCSLIISMLLAFWQHHAVVGQPGVAKPKAKPKGGKAAAKSAAKVKPEAKVKPKAKAKGKNPETKNKPEAKPKAKPKAKQNAKPDARAKPTAEGKAKANAKAKPKPVRVVPEDINAMLQDLFSAKVQSIDGKGATKLYRTPFHKKIETALKSGELMDMLRQSEADFPLPTDKVGLICFDVAFFIEFYMDAFSQTSDAKVKAFVESCRAVWKTIDPEVRSRVEKLHDRGELRSSLSKRFDLEEGPDECRVDLPVKSDREMLFEFGQEILEWYKEADARPLKEQLVEPSEVGRAWEHAEVVKFDATKLLPRRVFNLTWQRLRNWHRTDAKNIPLFRGPYFGKSPYCQTFFQQTLQNYPKWGPNHKNVSVAIRAIAPWMLQNECVAPSISLDEFANLSLRFTTEEYGWNILEKQGKLIRGLAGIRPSESVKVHNLNTRRLKIFHDVDYGQALGLGDAVQHAHAFLWTGITPGLMHIDAYDNILIQITGTVHLFAFSSNCSVTIRNNYDHDYETAGIGDWIRKKAARIDNKVYIYHMKIKPGDGVVIPANAYHHIVNGDSRRIALNVFFEPKFKEMRWESARRTPWFRLNEDVLAVRNLWVQAVGHLFDSKRVGFAHQLNRLELI</sequence>
<dbReference type="Pfam" id="PF13621">
    <property type="entry name" value="Cupin_8"/>
    <property type="match status" value="1"/>
</dbReference>
<dbReference type="InterPro" id="IPR041667">
    <property type="entry name" value="Cupin_8"/>
</dbReference>
<feature type="domain" description="Cupin-like" evidence="3">
    <location>
        <begin position="477"/>
        <end position="589"/>
    </location>
</feature>
<proteinExistence type="predicted"/>
<keyword evidence="2" id="KW-0732">Signal</keyword>
<evidence type="ECO:0000256" key="1">
    <source>
        <dbReference type="SAM" id="MobiDB-lite"/>
    </source>
</evidence>
<name>A0ABN9PH33_9DINO</name>
<keyword evidence="5" id="KW-1185">Reference proteome</keyword>
<feature type="compositionally biased region" description="Basic and acidic residues" evidence="1">
    <location>
        <begin position="79"/>
        <end position="91"/>
    </location>
</feature>
<organism evidence="4 5">
    <name type="scientific">Prorocentrum cordatum</name>
    <dbReference type="NCBI Taxonomy" id="2364126"/>
    <lineage>
        <taxon>Eukaryota</taxon>
        <taxon>Sar</taxon>
        <taxon>Alveolata</taxon>
        <taxon>Dinophyceae</taxon>
        <taxon>Prorocentrales</taxon>
        <taxon>Prorocentraceae</taxon>
        <taxon>Prorocentrum</taxon>
    </lineage>
</organism>
<evidence type="ECO:0000256" key="2">
    <source>
        <dbReference type="SAM" id="SignalP"/>
    </source>
</evidence>
<dbReference type="PANTHER" id="PTHR34403:SF16">
    <property type="entry name" value="GLYCINE, ALANINE AND ASPARAGINE-RICH PROTEIN-LIKE"/>
    <property type="match status" value="1"/>
</dbReference>
<evidence type="ECO:0000313" key="4">
    <source>
        <dbReference type="EMBL" id="CAK0791793.1"/>
    </source>
</evidence>
<dbReference type="PANTHER" id="PTHR34403">
    <property type="entry name" value="TOL-PAL SYSTEM PROTEIN TOLA"/>
    <property type="match status" value="1"/>
</dbReference>
<comment type="caution">
    <text evidence="4">The sequence shown here is derived from an EMBL/GenBank/DDBJ whole genome shotgun (WGS) entry which is preliminary data.</text>
</comment>
<feature type="compositionally biased region" description="Basic and acidic residues" evidence="1">
    <location>
        <begin position="101"/>
        <end position="115"/>
    </location>
</feature>
<feature type="compositionally biased region" description="Low complexity" evidence="1">
    <location>
        <begin position="54"/>
        <end position="63"/>
    </location>
</feature>
<feature type="region of interest" description="Disordered" evidence="1">
    <location>
        <begin position="43"/>
        <end position="125"/>
    </location>
</feature>
<dbReference type="SUPFAM" id="SSF51197">
    <property type="entry name" value="Clavaminate synthase-like"/>
    <property type="match status" value="1"/>
</dbReference>
<dbReference type="InterPro" id="IPR050972">
    <property type="entry name" value="SDr-like"/>
</dbReference>
<dbReference type="Proteomes" id="UP001189429">
    <property type="component" value="Unassembled WGS sequence"/>
</dbReference>
<reference evidence="4" key="1">
    <citation type="submission" date="2023-10" db="EMBL/GenBank/DDBJ databases">
        <authorList>
            <person name="Chen Y."/>
            <person name="Shah S."/>
            <person name="Dougan E. K."/>
            <person name="Thang M."/>
            <person name="Chan C."/>
        </authorList>
    </citation>
    <scope>NUCLEOTIDE SEQUENCE [LARGE SCALE GENOMIC DNA]</scope>
</reference>
<dbReference type="Gene3D" id="2.60.120.650">
    <property type="entry name" value="Cupin"/>
    <property type="match status" value="1"/>
</dbReference>
<feature type="non-terminal residue" evidence="4">
    <location>
        <position position="1"/>
    </location>
</feature>
<evidence type="ECO:0000259" key="3">
    <source>
        <dbReference type="Pfam" id="PF13621"/>
    </source>
</evidence>
<feature type="chain" id="PRO_5045274045" description="Cupin-like domain-containing protein" evidence="2">
    <location>
        <begin position="41"/>
        <end position="640"/>
    </location>
</feature>
<protein>
    <recommendedName>
        <fullName evidence="3">Cupin-like domain-containing protein</fullName>
    </recommendedName>
</protein>
<feature type="signal peptide" evidence="2">
    <location>
        <begin position="1"/>
        <end position="40"/>
    </location>
</feature>